<evidence type="ECO:0000256" key="8">
    <source>
        <dbReference type="ARBA" id="ARBA00022737"/>
    </source>
</evidence>
<dbReference type="SUPFAM" id="SSF56112">
    <property type="entry name" value="Protein kinase-like (PK-like)"/>
    <property type="match status" value="1"/>
</dbReference>
<proteinExistence type="predicted"/>
<dbReference type="GO" id="GO:0005886">
    <property type="term" value="C:plasma membrane"/>
    <property type="evidence" value="ECO:0007669"/>
    <property type="project" value="TreeGrafter"/>
</dbReference>
<dbReference type="PROSITE" id="PS00108">
    <property type="entry name" value="PROTEIN_KINASE_ST"/>
    <property type="match status" value="1"/>
</dbReference>
<dbReference type="InterPro" id="IPR000152">
    <property type="entry name" value="EGF-type_Asp/Asn_hydroxyl_site"/>
</dbReference>
<dbReference type="PROSITE" id="PS50026">
    <property type="entry name" value="EGF_3"/>
    <property type="match status" value="1"/>
</dbReference>
<protein>
    <recommendedName>
        <fullName evidence="24">Protein kinase domain-containing protein</fullName>
    </recommendedName>
</protein>
<keyword evidence="14" id="KW-1015">Disulfide bond</keyword>
<evidence type="ECO:0000259" key="21">
    <source>
        <dbReference type="PROSITE" id="PS50026"/>
    </source>
</evidence>
<feature type="domain" description="Protein kinase" evidence="20">
    <location>
        <begin position="132"/>
        <end position="403"/>
    </location>
</feature>
<dbReference type="EMBL" id="AUSU01007509">
    <property type="protein sequence ID" value="EPS60519.1"/>
    <property type="molecule type" value="Genomic_DNA"/>
</dbReference>
<comment type="function">
    <text evidence="17">Serine/threonine-protein kinase that may function as a signaling receptor of extracellular matrix component. Binding to pectin may have significance in the control of cell expansion, morphogenesis and development.</text>
</comment>
<dbReference type="FunFam" id="2.10.25.10:FF:000038">
    <property type="entry name" value="Fibrillin 2"/>
    <property type="match status" value="1"/>
</dbReference>
<name>S8C1E8_9LAMI</name>
<dbReference type="InterPro" id="IPR008271">
    <property type="entry name" value="Ser/Thr_kinase_AS"/>
</dbReference>
<evidence type="ECO:0000256" key="9">
    <source>
        <dbReference type="ARBA" id="ARBA00022741"/>
    </source>
</evidence>
<keyword evidence="13 19" id="KW-0472">Membrane</keyword>
<keyword evidence="3 18" id="KW-0245">EGF-like domain</keyword>
<evidence type="ECO:0000256" key="11">
    <source>
        <dbReference type="ARBA" id="ARBA00022840"/>
    </source>
</evidence>
<keyword evidence="4" id="KW-0597">Phosphoprotein</keyword>
<evidence type="ECO:0000256" key="5">
    <source>
        <dbReference type="ARBA" id="ARBA00022679"/>
    </source>
</evidence>
<organism evidence="22 23">
    <name type="scientific">Genlisea aurea</name>
    <dbReference type="NCBI Taxonomy" id="192259"/>
    <lineage>
        <taxon>Eukaryota</taxon>
        <taxon>Viridiplantae</taxon>
        <taxon>Streptophyta</taxon>
        <taxon>Embryophyta</taxon>
        <taxon>Tracheophyta</taxon>
        <taxon>Spermatophyta</taxon>
        <taxon>Magnoliopsida</taxon>
        <taxon>eudicotyledons</taxon>
        <taxon>Gunneridae</taxon>
        <taxon>Pentapetalae</taxon>
        <taxon>asterids</taxon>
        <taxon>lamiids</taxon>
        <taxon>Lamiales</taxon>
        <taxon>Lentibulariaceae</taxon>
        <taxon>Genlisea</taxon>
    </lineage>
</organism>
<dbReference type="CDD" id="cd14066">
    <property type="entry name" value="STKc_IRAK"/>
    <property type="match status" value="1"/>
</dbReference>
<dbReference type="FunFam" id="3.30.200.20:FF:000043">
    <property type="entry name" value="Wall-associated receptor kinase 2"/>
    <property type="match status" value="1"/>
</dbReference>
<dbReference type="InterPro" id="IPR049883">
    <property type="entry name" value="NOTCH1_EGF-like"/>
</dbReference>
<dbReference type="InterPro" id="IPR000719">
    <property type="entry name" value="Prot_kinase_dom"/>
</dbReference>
<keyword evidence="10" id="KW-0418">Kinase</keyword>
<evidence type="ECO:0000256" key="3">
    <source>
        <dbReference type="ARBA" id="ARBA00022536"/>
    </source>
</evidence>
<dbReference type="GO" id="GO:0005524">
    <property type="term" value="F:ATP binding"/>
    <property type="evidence" value="ECO:0007669"/>
    <property type="project" value="UniProtKB-KW"/>
</dbReference>
<comment type="subcellular location">
    <subcellularLocation>
        <location evidence="1">Membrane</location>
        <topology evidence="1">Single-pass type I membrane protein</topology>
    </subcellularLocation>
</comment>
<keyword evidence="7" id="KW-0732">Signal</keyword>
<dbReference type="SUPFAM" id="SSF57196">
    <property type="entry name" value="EGF/Laminin"/>
    <property type="match status" value="1"/>
</dbReference>
<dbReference type="InterPro" id="IPR011009">
    <property type="entry name" value="Kinase-like_dom_sf"/>
</dbReference>
<keyword evidence="5" id="KW-0808">Transferase</keyword>
<evidence type="ECO:0000256" key="4">
    <source>
        <dbReference type="ARBA" id="ARBA00022553"/>
    </source>
</evidence>
<evidence type="ECO:0000256" key="10">
    <source>
        <dbReference type="ARBA" id="ARBA00022777"/>
    </source>
</evidence>
<keyword evidence="8" id="KW-0677">Repeat</keyword>
<evidence type="ECO:0000256" key="6">
    <source>
        <dbReference type="ARBA" id="ARBA00022692"/>
    </source>
</evidence>
<dbReference type="Pfam" id="PF00069">
    <property type="entry name" value="Pkinase"/>
    <property type="match status" value="1"/>
</dbReference>
<comment type="catalytic activity">
    <reaction evidence="15">
        <text>L-seryl-[protein] + ATP = O-phospho-L-seryl-[protein] + ADP + H(+)</text>
        <dbReference type="Rhea" id="RHEA:17989"/>
        <dbReference type="Rhea" id="RHEA-COMP:9863"/>
        <dbReference type="Rhea" id="RHEA-COMP:11604"/>
        <dbReference type="ChEBI" id="CHEBI:15378"/>
        <dbReference type="ChEBI" id="CHEBI:29999"/>
        <dbReference type="ChEBI" id="CHEBI:30616"/>
        <dbReference type="ChEBI" id="CHEBI:83421"/>
        <dbReference type="ChEBI" id="CHEBI:456216"/>
    </reaction>
</comment>
<evidence type="ECO:0000256" key="16">
    <source>
        <dbReference type="ARBA" id="ARBA00047951"/>
    </source>
</evidence>
<keyword evidence="9" id="KW-0547">Nucleotide-binding</keyword>
<feature type="transmembrane region" description="Helical" evidence="19">
    <location>
        <begin position="57"/>
        <end position="81"/>
    </location>
</feature>
<evidence type="ECO:0000256" key="17">
    <source>
        <dbReference type="ARBA" id="ARBA00058961"/>
    </source>
</evidence>
<dbReference type="OrthoDB" id="4062651at2759"/>
<dbReference type="Gene3D" id="1.10.510.10">
    <property type="entry name" value="Transferase(Phosphotransferase) domain 1"/>
    <property type="match status" value="1"/>
</dbReference>
<feature type="non-terminal residue" evidence="22">
    <location>
        <position position="407"/>
    </location>
</feature>
<dbReference type="AlphaFoldDB" id="S8C1E8"/>
<evidence type="ECO:0000313" key="23">
    <source>
        <dbReference type="Proteomes" id="UP000015453"/>
    </source>
</evidence>
<accession>S8C1E8</accession>
<evidence type="ECO:0000256" key="7">
    <source>
        <dbReference type="ARBA" id="ARBA00022729"/>
    </source>
</evidence>
<feature type="domain" description="EGF-like" evidence="21">
    <location>
        <begin position="19"/>
        <end position="57"/>
    </location>
</feature>
<keyword evidence="2" id="KW-0723">Serine/threonine-protein kinase</keyword>
<dbReference type="GO" id="GO:0004674">
    <property type="term" value="F:protein serine/threonine kinase activity"/>
    <property type="evidence" value="ECO:0007669"/>
    <property type="project" value="UniProtKB-KW"/>
</dbReference>
<dbReference type="InterPro" id="IPR001881">
    <property type="entry name" value="EGF-like_Ca-bd_dom"/>
</dbReference>
<keyword evidence="6 19" id="KW-0812">Transmembrane</keyword>
<keyword evidence="23" id="KW-1185">Reference proteome</keyword>
<feature type="non-terminal residue" evidence="22">
    <location>
        <position position="1"/>
    </location>
</feature>
<reference evidence="22 23" key="1">
    <citation type="journal article" date="2013" name="BMC Genomics">
        <title>The miniature genome of a carnivorous plant Genlisea aurea contains a low number of genes and short non-coding sequences.</title>
        <authorList>
            <person name="Leushkin E.V."/>
            <person name="Sutormin R.A."/>
            <person name="Nabieva E.R."/>
            <person name="Penin A.A."/>
            <person name="Kondrashov A.S."/>
            <person name="Logacheva M.D."/>
        </authorList>
    </citation>
    <scope>NUCLEOTIDE SEQUENCE [LARGE SCALE GENOMIC DNA]</scope>
</reference>
<dbReference type="InterPro" id="IPR000742">
    <property type="entry name" value="EGF"/>
</dbReference>
<dbReference type="Pfam" id="PF07645">
    <property type="entry name" value="EGF_CA"/>
    <property type="match status" value="1"/>
</dbReference>
<evidence type="ECO:0000256" key="13">
    <source>
        <dbReference type="ARBA" id="ARBA00023136"/>
    </source>
</evidence>
<evidence type="ECO:0000313" key="22">
    <source>
        <dbReference type="EMBL" id="EPS60519.1"/>
    </source>
</evidence>
<evidence type="ECO:0000256" key="1">
    <source>
        <dbReference type="ARBA" id="ARBA00004479"/>
    </source>
</evidence>
<dbReference type="InterPro" id="IPR045274">
    <property type="entry name" value="WAK-like"/>
</dbReference>
<dbReference type="SMART" id="SM00220">
    <property type="entry name" value="S_TKc"/>
    <property type="match status" value="1"/>
</dbReference>
<dbReference type="PANTHER" id="PTHR27005:SF515">
    <property type="entry name" value="WALL-ASSOCIATED RECEPTOR KINASE-LIKE 10-RELATED"/>
    <property type="match status" value="1"/>
</dbReference>
<dbReference type="PROSITE" id="PS50011">
    <property type="entry name" value="PROTEIN_KINASE_DOM"/>
    <property type="match status" value="1"/>
</dbReference>
<evidence type="ECO:0000256" key="2">
    <source>
        <dbReference type="ARBA" id="ARBA00022527"/>
    </source>
</evidence>
<dbReference type="GO" id="GO:0007166">
    <property type="term" value="P:cell surface receptor signaling pathway"/>
    <property type="evidence" value="ECO:0007669"/>
    <property type="project" value="InterPro"/>
</dbReference>
<dbReference type="PROSITE" id="PS00010">
    <property type="entry name" value="ASX_HYDROXYL"/>
    <property type="match status" value="1"/>
</dbReference>
<evidence type="ECO:0000259" key="20">
    <source>
        <dbReference type="PROSITE" id="PS50011"/>
    </source>
</evidence>
<dbReference type="PANTHER" id="PTHR27005">
    <property type="entry name" value="WALL-ASSOCIATED RECEPTOR KINASE-LIKE 21"/>
    <property type="match status" value="1"/>
</dbReference>
<dbReference type="GO" id="GO:0005509">
    <property type="term" value="F:calcium ion binding"/>
    <property type="evidence" value="ECO:0007669"/>
    <property type="project" value="InterPro"/>
</dbReference>
<evidence type="ECO:0000256" key="19">
    <source>
        <dbReference type="SAM" id="Phobius"/>
    </source>
</evidence>
<evidence type="ECO:0000256" key="14">
    <source>
        <dbReference type="ARBA" id="ARBA00023157"/>
    </source>
</evidence>
<dbReference type="Gene3D" id="3.30.200.20">
    <property type="entry name" value="Phosphorylase Kinase, domain 1"/>
    <property type="match status" value="1"/>
</dbReference>
<dbReference type="CDD" id="cd00054">
    <property type="entry name" value="EGF_CA"/>
    <property type="match status" value="1"/>
</dbReference>
<gene>
    <name evidence="22" type="ORF">M569_14284</name>
</gene>
<evidence type="ECO:0000256" key="12">
    <source>
        <dbReference type="ARBA" id="ARBA00022989"/>
    </source>
</evidence>
<sequence>CQCKNGYTGNPYLSPGCSAIDYCEDRGDYCIQISRCVNVPGGYQCICPDGYDGNGSIVSGLGCLGSSIGFLLLMLSIYYATRMCYRMRERKRRMNYFRQNGGLLLRRETDGYAHMTAKLFDASELNKATDDFHASRILGRGGQGTVYKGILSDGKIVAIKKSKLENRAQISEFINEVRILSQINHKNIVRLLGCCLETEVPLIVYEFIPNGTLHALLHDKDNEFPFPWNMRLKMATEIAGAIAYLHSASSVPIFHRDIKSSNILLDERYVAKVSDFGASKTISDDKTHLTTNVKGTIGYLDPEYMQSNQYTEKSDVYSFGVVLVELLIGQRPFRITQEKSPIYRFFEALESNRIESVLDPQVSSEPGKIEEVVAVARLARRCLNLKGRLRPGMMEVAMELESLRKPK</sequence>
<evidence type="ECO:0000256" key="18">
    <source>
        <dbReference type="PROSITE-ProRule" id="PRU00076"/>
    </source>
</evidence>
<keyword evidence="11" id="KW-0067">ATP-binding</keyword>
<comment type="caution">
    <text evidence="18">Lacks conserved residue(s) required for the propagation of feature annotation.</text>
</comment>
<dbReference type="SMART" id="SM00179">
    <property type="entry name" value="EGF_CA"/>
    <property type="match status" value="1"/>
</dbReference>
<dbReference type="FunFam" id="1.10.510.10:FF:000084">
    <property type="entry name" value="Wall-associated receptor kinase 2"/>
    <property type="match status" value="1"/>
</dbReference>
<evidence type="ECO:0008006" key="24">
    <source>
        <dbReference type="Google" id="ProtNLM"/>
    </source>
</evidence>
<dbReference type="Proteomes" id="UP000015453">
    <property type="component" value="Unassembled WGS sequence"/>
</dbReference>
<keyword evidence="12 19" id="KW-1133">Transmembrane helix</keyword>
<comment type="catalytic activity">
    <reaction evidence="16">
        <text>L-threonyl-[protein] + ATP = O-phospho-L-threonyl-[protein] + ADP + H(+)</text>
        <dbReference type="Rhea" id="RHEA:46608"/>
        <dbReference type="Rhea" id="RHEA-COMP:11060"/>
        <dbReference type="Rhea" id="RHEA-COMP:11605"/>
        <dbReference type="ChEBI" id="CHEBI:15378"/>
        <dbReference type="ChEBI" id="CHEBI:30013"/>
        <dbReference type="ChEBI" id="CHEBI:30616"/>
        <dbReference type="ChEBI" id="CHEBI:61977"/>
        <dbReference type="ChEBI" id="CHEBI:456216"/>
    </reaction>
</comment>
<comment type="caution">
    <text evidence="22">The sequence shown here is derived from an EMBL/GenBank/DDBJ whole genome shotgun (WGS) entry which is preliminary data.</text>
</comment>
<evidence type="ECO:0000256" key="15">
    <source>
        <dbReference type="ARBA" id="ARBA00047558"/>
    </source>
</evidence>
<dbReference type="Gene3D" id="2.10.25.10">
    <property type="entry name" value="Laminin"/>
    <property type="match status" value="1"/>
</dbReference>